<feature type="compositionally biased region" description="Basic and acidic residues" evidence="2">
    <location>
        <begin position="26"/>
        <end position="48"/>
    </location>
</feature>
<sequence>MKDEAHLVRSCKYSGEPEYWVEVLETGEKGQERESKKQRKEISQDADKTPLGPVSTAAIDKMNARTKASQSVGAVSTSEAIRGKSVLSKFCESILTKTAKIRSLVVDLKKNYDDQAATKSIDALQRDLGALEEKYNVCSELLAQGEAQDFNTEWLA</sequence>
<dbReference type="EMBL" id="CAMXCT020006401">
    <property type="protein sequence ID" value="CAL1167898.1"/>
    <property type="molecule type" value="Genomic_DNA"/>
</dbReference>
<evidence type="ECO:0000256" key="2">
    <source>
        <dbReference type="SAM" id="MobiDB-lite"/>
    </source>
</evidence>
<reference evidence="4" key="2">
    <citation type="submission" date="2024-04" db="EMBL/GenBank/DDBJ databases">
        <authorList>
            <person name="Chen Y."/>
            <person name="Shah S."/>
            <person name="Dougan E. K."/>
            <person name="Thang M."/>
            <person name="Chan C."/>
        </authorList>
    </citation>
    <scope>NUCLEOTIDE SEQUENCE [LARGE SCALE GENOMIC DNA]</scope>
</reference>
<feature type="coiled-coil region" evidence="1">
    <location>
        <begin position="114"/>
        <end position="141"/>
    </location>
</feature>
<accession>A0A9P1DTG9</accession>
<dbReference type="EMBL" id="CAMXCT030006401">
    <property type="protein sequence ID" value="CAL4801835.1"/>
    <property type="molecule type" value="Genomic_DNA"/>
</dbReference>
<keyword evidence="1" id="KW-0175">Coiled coil</keyword>
<keyword evidence="5" id="KW-1185">Reference proteome</keyword>
<feature type="region of interest" description="Disordered" evidence="2">
    <location>
        <begin position="26"/>
        <end position="54"/>
    </location>
</feature>
<evidence type="ECO:0000313" key="4">
    <source>
        <dbReference type="EMBL" id="CAL1167898.1"/>
    </source>
</evidence>
<dbReference type="AlphaFoldDB" id="A0A9P1DTG9"/>
<reference evidence="3" key="1">
    <citation type="submission" date="2022-10" db="EMBL/GenBank/DDBJ databases">
        <authorList>
            <person name="Chen Y."/>
            <person name="Dougan E. K."/>
            <person name="Chan C."/>
            <person name="Rhodes N."/>
            <person name="Thang M."/>
        </authorList>
    </citation>
    <scope>NUCLEOTIDE SEQUENCE</scope>
</reference>
<gene>
    <name evidence="3" type="ORF">C1SCF055_LOCUS39423</name>
</gene>
<comment type="caution">
    <text evidence="3">The sequence shown here is derived from an EMBL/GenBank/DDBJ whole genome shotgun (WGS) entry which is preliminary data.</text>
</comment>
<evidence type="ECO:0000313" key="5">
    <source>
        <dbReference type="Proteomes" id="UP001152797"/>
    </source>
</evidence>
<proteinExistence type="predicted"/>
<protein>
    <submittedName>
        <fullName evidence="3">Uncharacterized protein</fullName>
    </submittedName>
</protein>
<organism evidence="3">
    <name type="scientific">Cladocopium goreaui</name>
    <dbReference type="NCBI Taxonomy" id="2562237"/>
    <lineage>
        <taxon>Eukaryota</taxon>
        <taxon>Sar</taxon>
        <taxon>Alveolata</taxon>
        <taxon>Dinophyceae</taxon>
        <taxon>Suessiales</taxon>
        <taxon>Symbiodiniaceae</taxon>
        <taxon>Cladocopium</taxon>
    </lineage>
</organism>
<evidence type="ECO:0000256" key="1">
    <source>
        <dbReference type="SAM" id="Coils"/>
    </source>
</evidence>
<dbReference type="Proteomes" id="UP001152797">
    <property type="component" value="Unassembled WGS sequence"/>
</dbReference>
<evidence type="ECO:0000313" key="3">
    <source>
        <dbReference type="EMBL" id="CAI4014523.1"/>
    </source>
</evidence>
<name>A0A9P1DTG9_9DINO</name>
<dbReference type="EMBL" id="CAMXCT010006401">
    <property type="protein sequence ID" value="CAI4014523.1"/>
    <property type="molecule type" value="Genomic_DNA"/>
</dbReference>